<dbReference type="Proteomes" id="UP000002333">
    <property type="component" value="Chromosome"/>
</dbReference>
<organism evidence="1 2">
    <name type="scientific">Clostridium botulinum (strain 657 / Type Ba4)</name>
    <dbReference type="NCBI Taxonomy" id="515621"/>
    <lineage>
        <taxon>Bacteria</taxon>
        <taxon>Bacillati</taxon>
        <taxon>Bacillota</taxon>
        <taxon>Clostridia</taxon>
        <taxon>Eubacteriales</taxon>
        <taxon>Clostridiaceae</taxon>
        <taxon>Clostridium</taxon>
    </lineage>
</organism>
<evidence type="ECO:0000313" key="2">
    <source>
        <dbReference type="Proteomes" id="UP000002333"/>
    </source>
</evidence>
<accession>A0A3F2ZUP9</accession>
<dbReference type="AlphaFoldDB" id="A0A3F2ZUP9"/>
<evidence type="ECO:0000313" key="1">
    <source>
        <dbReference type="EMBL" id="ACQ53864.1"/>
    </source>
</evidence>
<reference evidence="1 2" key="1">
    <citation type="journal article" date="2007" name="PLoS ONE">
        <title>Analysis of the neurotoxin complex genes in Clostridium botulinum A1-A4 and B1 strains: BoNT/A3, /Ba4 and /B1 clusters are located within plasmids.</title>
        <authorList>
            <person name="Smith T.J."/>
            <person name="Hill K.K."/>
            <person name="Foley B.T."/>
            <person name="Detter J.C."/>
            <person name="Munk A.C."/>
            <person name="Bruce D.C."/>
            <person name="Doggett N.A."/>
            <person name="Smith L.A."/>
            <person name="Marks J.D."/>
            <person name="Xie G."/>
            <person name="Brettin T.S."/>
        </authorList>
    </citation>
    <scope>NUCLEOTIDE SEQUENCE [LARGE SCALE GENOMIC DNA]</scope>
    <source>
        <strain evidence="2">657 / Type Ba4</strain>
    </source>
</reference>
<gene>
    <name evidence="1" type="ordered locus">CLJ_B3099</name>
</gene>
<dbReference type="KEGG" id="cbi:CLJ_B3099"/>
<proteinExistence type="predicted"/>
<dbReference type="EMBL" id="CP001083">
    <property type="protein sequence ID" value="ACQ53864.1"/>
    <property type="molecule type" value="Genomic_DNA"/>
</dbReference>
<sequence length="40" mass="4716">MLVQAPVFETYLPAKEIPDMYDIFFVSSRHVECIVKIEKK</sequence>
<reference evidence="2" key="2">
    <citation type="submission" date="2008-05" db="EMBL/GenBank/DDBJ databases">
        <title>Genome sequence of Clostridium botulinum Ba4 strain 657.</title>
        <authorList>
            <person name="Shrivastava S."/>
            <person name="Brown J.L."/>
            <person name="Bruce D."/>
            <person name="Detter C."/>
            <person name="Munk C."/>
            <person name="Smith L.A."/>
            <person name="Smith T.J."/>
            <person name="Sutton G."/>
            <person name="Brettin T.S."/>
        </authorList>
    </citation>
    <scope>NUCLEOTIDE SEQUENCE [LARGE SCALE GENOMIC DNA]</scope>
    <source>
        <strain evidence="2">657 / Type Ba4</strain>
    </source>
</reference>
<protein>
    <submittedName>
        <fullName evidence="1">Uncharacterized protein</fullName>
    </submittedName>
</protein>
<name>A0A3F2ZUP9_CLOB6</name>